<evidence type="ECO:0000259" key="4">
    <source>
        <dbReference type="PROSITE" id="PS01124"/>
    </source>
</evidence>
<keyword evidence="6" id="KW-1185">Reference proteome</keyword>
<reference evidence="5 6" key="1">
    <citation type="submission" date="2019-03" db="EMBL/GenBank/DDBJ databases">
        <title>Genomic Encyclopedia of Type Strains, Phase III (KMG-III): the genomes of soil and plant-associated and newly described type strains.</title>
        <authorList>
            <person name="Whitman W."/>
        </authorList>
    </citation>
    <scope>NUCLEOTIDE SEQUENCE [LARGE SCALE GENOMIC DNA]</scope>
    <source>
        <strain evidence="5 6">VKMAc-2574</strain>
    </source>
</reference>
<organism evidence="5 6">
    <name type="scientific">Kribbella pratensis</name>
    <dbReference type="NCBI Taxonomy" id="2512112"/>
    <lineage>
        <taxon>Bacteria</taxon>
        <taxon>Bacillati</taxon>
        <taxon>Actinomycetota</taxon>
        <taxon>Actinomycetes</taxon>
        <taxon>Propionibacteriales</taxon>
        <taxon>Kribbellaceae</taxon>
        <taxon>Kribbella</taxon>
    </lineage>
</organism>
<dbReference type="InterPro" id="IPR050204">
    <property type="entry name" value="AraC_XylS_family_regulators"/>
</dbReference>
<evidence type="ECO:0000313" key="6">
    <source>
        <dbReference type="Proteomes" id="UP000295060"/>
    </source>
</evidence>
<evidence type="ECO:0000256" key="3">
    <source>
        <dbReference type="ARBA" id="ARBA00023163"/>
    </source>
</evidence>
<dbReference type="Pfam" id="PF12833">
    <property type="entry name" value="HTH_18"/>
    <property type="match status" value="1"/>
</dbReference>
<keyword evidence="3" id="KW-0804">Transcription</keyword>
<sequence length="276" mass="30264">MYGEPAKIGAMRTTFVPVGPALERCVDRIWTWEGDPSELPALLPGTGAELIFHRGTQLTAHGADGPVSLPQAHLLCMRRERWSLTADGMVAFTAIRLRAGALAYLTDHPVEDLIDRAVDISDLLGPAGRYLVSALNGTGDLTVRAARAEQVLRRQPTHRTDPRIMAAVHQLYRQPASTSLKDLAPALGVSTRHLRRGFAAAAGVSPKEFQRLVRFQRVIRTMLLKSPTSAAPVALAAGYYDQSHFIKEFRRLAGQSPGRMLSQPPPHFYLPSLPRP</sequence>
<evidence type="ECO:0000256" key="1">
    <source>
        <dbReference type="ARBA" id="ARBA00023015"/>
    </source>
</evidence>
<evidence type="ECO:0000313" key="5">
    <source>
        <dbReference type="EMBL" id="TDW84291.1"/>
    </source>
</evidence>
<name>A0ABY2F7J7_9ACTN</name>
<dbReference type="SUPFAM" id="SSF46689">
    <property type="entry name" value="Homeodomain-like"/>
    <property type="match status" value="1"/>
</dbReference>
<dbReference type="InterPro" id="IPR046532">
    <property type="entry name" value="DUF6597"/>
</dbReference>
<protein>
    <submittedName>
        <fullName evidence="5">AraC family transcriptional regulator</fullName>
    </submittedName>
</protein>
<keyword evidence="1" id="KW-0805">Transcription regulation</keyword>
<dbReference type="PROSITE" id="PS01124">
    <property type="entry name" value="HTH_ARAC_FAMILY_2"/>
    <property type="match status" value="1"/>
</dbReference>
<gene>
    <name evidence="5" type="ORF">EV137_7099</name>
</gene>
<dbReference type="InterPro" id="IPR018060">
    <property type="entry name" value="HTH_AraC"/>
</dbReference>
<comment type="caution">
    <text evidence="5">The sequence shown here is derived from an EMBL/GenBank/DDBJ whole genome shotgun (WGS) entry which is preliminary data.</text>
</comment>
<accession>A0ABY2F7J7</accession>
<keyword evidence="2" id="KW-0238">DNA-binding</keyword>
<dbReference type="Proteomes" id="UP000295060">
    <property type="component" value="Unassembled WGS sequence"/>
</dbReference>
<feature type="domain" description="HTH araC/xylS-type" evidence="4">
    <location>
        <begin position="162"/>
        <end position="263"/>
    </location>
</feature>
<dbReference type="PANTHER" id="PTHR46796">
    <property type="entry name" value="HTH-TYPE TRANSCRIPTIONAL ACTIVATOR RHAS-RELATED"/>
    <property type="match status" value="1"/>
</dbReference>
<dbReference type="Pfam" id="PF20240">
    <property type="entry name" value="DUF6597"/>
    <property type="match status" value="1"/>
</dbReference>
<dbReference type="PANTHER" id="PTHR46796:SF13">
    <property type="entry name" value="HTH-TYPE TRANSCRIPTIONAL ACTIVATOR RHAS"/>
    <property type="match status" value="1"/>
</dbReference>
<dbReference type="EMBL" id="SODU01000004">
    <property type="protein sequence ID" value="TDW84291.1"/>
    <property type="molecule type" value="Genomic_DNA"/>
</dbReference>
<proteinExistence type="predicted"/>
<evidence type="ECO:0000256" key="2">
    <source>
        <dbReference type="ARBA" id="ARBA00023125"/>
    </source>
</evidence>
<dbReference type="Gene3D" id="1.10.10.60">
    <property type="entry name" value="Homeodomain-like"/>
    <property type="match status" value="1"/>
</dbReference>
<dbReference type="InterPro" id="IPR009057">
    <property type="entry name" value="Homeodomain-like_sf"/>
</dbReference>
<dbReference type="SMART" id="SM00342">
    <property type="entry name" value="HTH_ARAC"/>
    <property type="match status" value="1"/>
</dbReference>